<organism evidence="7 8">
    <name type="scientific">Castanea mollissima</name>
    <name type="common">Chinese chestnut</name>
    <dbReference type="NCBI Taxonomy" id="60419"/>
    <lineage>
        <taxon>Eukaryota</taxon>
        <taxon>Viridiplantae</taxon>
        <taxon>Streptophyta</taxon>
        <taxon>Embryophyta</taxon>
        <taxon>Tracheophyta</taxon>
        <taxon>Spermatophyta</taxon>
        <taxon>Magnoliopsida</taxon>
        <taxon>eudicotyledons</taxon>
        <taxon>Gunneridae</taxon>
        <taxon>Pentapetalae</taxon>
        <taxon>rosids</taxon>
        <taxon>fabids</taxon>
        <taxon>Fagales</taxon>
        <taxon>Fagaceae</taxon>
        <taxon>Castanea</taxon>
    </lineage>
</organism>
<gene>
    <name evidence="7" type="ORF">CMV_022764</name>
</gene>
<feature type="transmembrane region" description="Helical" evidence="5">
    <location>
        <begin position="110"/>
        <end position="129"/>
    </location>
</feature>
<feature type="domain" description="Sugar phosphate transporter" evidence="6">
    <location>
        <begin position="5"/>
        <end position="180"/>
    </location>
</feature>
<evidence type="ECO:0000256" key="5">
    <source>
        <dbReference type="SAM" id="Phobius"/>
    </source>
</evidence>
<name>A0A8J4VE39_9ROSI</name>
<evidence type="ECO:0000313" key="7">
    <source>
        <dbReference type="EMBL" id="KAF3951610.1"/>
    </source>
</evidence>
<evidence type="ECO:0000256" key="4">
    <source>
        <dbReference type="ARBA" id="ARBA00023136"/>
    </source>
</evidence>
<dbReference type="AlphaFoldDB" id="A0A8J4VE39"/>
<dbReference type="Proteomes" id="UP000737018">
    <property type="component" value="Unassembled WGS sequence"/>
</dbReference>
<feature type="non-terminal residue" evidence="7">
    <location>
        <position position="221"/>
    </location>
</feature>
<reference evidence="7" key="1">
    <citation type="submission" date="2020-03" db="EMBL/GenBank/DDBJ databases">
        <title>Castanea mollissima Vanexum genome sequencing.</title>
        <authorList>
            <person name="Staton M."/>
        </authorList>
    </citation>
    <scope>NUCLEOTIDE SEQUENCE</scope>
    <source>
        <tissue evidence="7">Leaf</tissue>
    </source>
</reference>
<feature type="transmembrane region" description="Helical" evidence="5">
    <location>
        <begin position="71"/>
        <end position="90"/>
    </location>
</feature>
<dbReference type="PANTHER" id="PTHR11132">
    <property type="entry name" value="SOLUTE CARRIER FAMILY 35"/>
    <property type="match status" value="1"/>
</dbReference>
<dbReference type="InterPro" id="IPR050186">
    <property type="entry name" value="TPT_transporter"/>
</dbReference>
<evidence type="ECO:0000256" key="2">
    <source>
        <dbReference type="ARBA" id="ARBA00022692"/>
    </source>
</evidence>
<feature type="transmembrane region" description="Helical" evidence="5">
    <location>
        <begin position="163"/>
        <end position="182"/>
    </location>
</feature>
<keyword evidence="4 5" id="KW-0472">Membrane</keyword>
<proteinExistence type="predicted"/>
<comment type="caution">
    <text evidence="7">The sequence shown here is derived from an EMBL/GenBank/DDBJ whole genome shotgun (WGS) entry which is preliminary data.</text>
</comment>
<dbReference type="EMBL" id="JRKL02004866">
    <property type="protein sequence ID" value="KAF3951610.1"/>
    <property type="molecule type" value="Genomic_DNA"/>
</dbReference>
<keyword evidence="3 5" id="KW-1133">Transmembrane helix</keyword>
<evidence type="ECO:0000256" key="3">
    <source>
        <dbReference type="ARBA" id="ARBA00022989"/>
    </source>
</evidence>
<keyword evidence="8" id="KW-1185">Reference proteome</keyword>
<protein>
    <recommendedName>
        <fullName evidence="6">Sugar phosphate transporter domain-containing protein</fullName>
    </recommendedName>
</protein>
<accession>A0A8J4VE39</accession>
<evidence type="ECO:0000259" key="6">
    <source>
        <dbReference type="Pfam" id="PF03151"/>
    </source>
</evidence>
<dbReference type="OrthoDB" id="18894at2759"/>
<evidence type="ECO:0000256" key="1">
    <source>
        <dbReference type="ARBA" id="ARBA00004141"/>
    </source>
</evidence>
<dbReference type="GO" id="GO:0016020">
    <property type="term" value="C:membrane"/>
    <property type="evidence" value="ECO:0007669"/>
    <property type="project" value="UniProtKB-SubCell"/>
</dbReference>
<dbReference type="InterPro" id="IPR004853">
    <property type="entry name" value="Sugar_P_trans_dom"/>
</dbReference>
<evidence type="ECO:0000313" key="8">
    <source>
        <dbReference type="Proteomes" id="UP000737018"/>
    </source>
</evidence>
<keyword evidence="2 5" id="KW-0812">Transmembrane</keyword>
<sequence>LESPSIKLSGIILIISVGILLTVAKETEFEFLGFILVMLAAVMSGFRWAMTQILLQKEAYGLKNPLTLMSYVTPVMALATAFFSLILDPWHEIIGSNYFNSPWHVTRSCLLMLFGGTLAFFMVLTEYILVSVTSAVTVTIAGVVKEAVTIVVAVFYFHDEFTWLKGAGLFTIMIGVSLFNWYKYQKLKKGKNSEDNSVGPLTTNVSAKYVIIEEDEHDDGA</sequence>
<feature type="transmembrane region" description="Helical" evidence="5">
    <location>
        <begin position="31"/>
        <end position="50"/>
    </location>
</feature>
<dbReference type="Pfam" id="PF03151">
    <property type="entry name" value="TPT"/>
    <property type="match status" value="1"/>
</dbReference>
<feature type="transmembrane region" description="Helical" evidence="5">
    <location>
        <begin position="7"/>
        <end position="25"/>
    </location>
</feature>
<comment type="subcellular location">
    <subcellularLocation>
        <location evidence="1">Membrane</location>
        <topology evidence="1">Multi-pass membrane protein</topology>
    </subcellularLocation>
</comment>